<evidence type="ECO:0000313" key="1">
    <source>
        <dbReference type="EMBL" id="MBE9610817.1"/>
    </source>
</evidence>
<comment type="caution">
    <text evidence="1">The sequence shown here is derived from an EMBL/GenBank/DDBJ whole genome shotgun (WGS) entry which is preliminary data.</text>
</comment>
<dbReference type="EMBL" id="JADFUA010000014">
    <property type="protein sequence ID" value="MBE9610817.1"/>
    <property type="molecule type" value="Genomic_DNA"/>
</dbReference>
<keyword evidence="2" id="KW-1185">Reference proteome</keyword>
<accession>A0A8J7FME2</accession>
<protein>
    <submittedName>
        <fullName evidence="1">CRISPR-associated protein Csx16</fullName>
    </submittedName>
</protein>
<dbReference type="InterPro" id="IPR013443">
    <property type="entry name" value="CRISPR-assoc_prot_Csx16"/>
</dbReference>
<dbReference type="Proteomes" id="UP000604481">
    <property type="component" value="Unassembled WGS sequence"/>
</dbReference>
<name>A0A8J7FME2_9NEIS</name>
<proteinExistence type="predicted"/>
<dbReference type="NCBIfam" id="TIGR02620">
    <property type="entry name" value="cas_VVA1548"/>
    <property type="match status" value="1"/>
</dbReference>
<gene>
    <name evidence="1" type="primary">csx16</name>
    <name evidence="1" type="ORF">INR99_15870</name>
</gene>
<dbReference type="RefSeq" id="WP_194117365.1">
    <property type="nucleotide sequence ID" value="NZ_JADFUA010000014.1"/>
</dbReference>
<evidence type="ECO:0000313" key="2">
    <source>
        <dbReference type="Proteomes" id="UP000604481"/>
    </source>
</evidence>
<reference evidence="1 2" key="1">
    <citation type="submission" date="2020-10" db="EMBL/GenBank/DDBJ databases">
        <title>The genome sequence of Chitinilyticum litopenaei 4Y14.</title>
        <authorList>
            <person name="Liu Y."/>
        </authorList>
    </citation>
    <scope>NUCLEOTIDE SEQUENCE [LARGE SCALE GENOMIC DNA]</scope>
    <source>
        <strain evidence="1 2">4Y14</strain>
    </source>
</reference>
<organism evidence="1 2">
    <name type="scientific">Chitinilyticum piscinae</name>
    <dbReference type="NCBI Taxonomy" id="2866724"/>
    <lineage>
        <taxon>Bacteria</taxon>
        <taxon>Pseudomonadati</taxon>
        <taxon>Pseudomonadota</taxon>
        <taxon>Betaproteobacteria</taxon>
        <taxon>Neisseriales</taxon>
        <taxon>Chitinibacteraceae</taxon>
        <taxon>Chitinilyticum</taxon>
    </lineage>
</organism>
<dbReference type="Pfam" id="PF09652">
    <property type="entry name" value="Cas_VVA1548"/>
    <property type="match status" value="1"/>
</dbReference>
<sequence>MTIWFVSRHAGAIAWAKARGLPIDRWVTHLDVALIQTGDTVIGTLPVHLAGQVCDCGAGFYFLSLDVPEHWRGQELTTEQMQQVSCSLRRYQITPMHDAPGWPSS</sequence>
<dbReference type="AlphaFoldDB" id="A0A8J7FME2"/>